<evidence type="ECO:0000259" key="11">
    <source>
        <dbReference type="Pfam" id="PF04552"/>
    </source>
</evidence>
<dbReference type="Gene3D" id="1.10.10.60">
    <property type="entry name" value="Homeodomain-like"/>
    <property type="match status" value="1"/>
</dbReference>
<dbReference type="GO" id="GO:0016987">
    <property type="term" value="F:sigma factor activity"/>
    <property type="evidence" value="ECO:0007669"/>
    <property type="project" value="UniProtKB-KW"/>
</dbReference>
<dbReference type="Pfam" id="PF04552">
    <property type="entry name" value="Sigma54_DBD"/>
    <property type="match status" value="1"/>
</dbReference>
<name>A0A212AA19_9RHOB</name>
<dbReference type="InterPro" id="IPR007634">
    <property type="entry name" value="RNA_pol_sigma_54_DNA-bd"/>
</dbReference>
<proteinExistence type="inferred from homology"/>
<evidence type="ECO:0000313" key="14">
    <source>
        <dbReference type="Proteomes" id="UP000196878"/>
    </source>
</evidence>
<dbReference type="EMBL" id="NIPW01000024">
    <property type="protein sequence ID" value="OWJ76967.1"/>
    <property type="molecule type" value="Genomic_DNA"/>
</dbReference>
<comment type="similarity">
    <text evidence="1 9">Belongs to the sigma-54 factor family.</text>
</comment>
<dbReference type="GO" id="GO:0006352">
    <property type="term" value="P:DNA-templated transcription initiation"/>
    <property type="evidence" value="ECO:0007669"/>
    <property type="project" value="InterPro"/>
</dbReference>
<accession>A0A212AA19</accession>
<protein>
    <recommendedName>
        <fullName evidence="9">RNA polymerase sigma-54 factor</fullName>
    </recommendedName>
</protein>
<reference evidence="13 14" key="1">
    <citation type="submission" date="2016-12" db="EMBL/GenBank/DDBJ databases">
        <title>Comparison of Traditional DNA-DNA Hybridization with In Silico Genomic Analysis.</title>
        <authorList>
            <person name="Nicholson A.C."/>
            <person name="Humrighouse B.W."/>
            <person name="Graziano J."/>
            <person name="Lasker B."/>
            <person name="Whitney A.M."/>
            <person name="Mcquiston J.R."/>
        </authorList>
    </citation>
    <scope>NUCLEOTIDE SEQUENCE [LARGE SCALE GENOMIC DNA]</scope>
    <source>
        <strain evidence="13 14">H2240</strain>
    </source>
</reference>
<keyword evidence="5 9" id="KW-0805">Transcription regulation</keyword>
<dbReference type="Gene3D" id="1.10.10.1330">
    <property type="entry name" value="RNA polymerase sigma-54 factor, core-binding domain"/>
    <property type="match status" value="1"/>
</dbReference>
<evidence type="ECO:0000256" key="1">
    <source>
        <dbReference type="ARBA" id="ARBA00008798"/>
    </source>
</evidence>
<evidence type="ECO:0000256" key="5">
    <source>
        <dbReference type="ARBA" id="ARBA00023015"/>
    </source>
</evidence>
<feature type="domain" description="RNA polymerase sigma factor 54 core-binding" evidence="12">
    <location>
        <begin position="73"/>
        <end position="241"/>
    </location>
</feature>
<organism evidence="13 14">
    <name type="scientific">Haematobacter genomosp. 1</name>
    <dbReference type="NCBI Taxonomy" id="366618"/>
    <lineage>
        <taxon>Bacteria</taxon>
        <taxon>Pseudomonadati</taxon>
        <taxon>Pseudomonadota</taxon>
        <taxon>Alphaproteobacteria</taxon>
        <taxon>Rhodobacterales</taxon>
        <taxon>Paracoccaceae</taxon>
        <taxon>Haematobacter</taxon>
    </lineage>
</organism>
<dbReference type="OrthoDB" id="9814402at2"/>
<keyword evidence="7 9" id="KW-0238">DNA-binding</keyword>
<dbReference type="PANTHER" id="PTHR32248">
    <property type="entry name" value="RNA POLYMERASE SIGMA-54 FACTOR"/>
    <property type="match status" value="1"/>
</dbReference>
<evidence type="ECO:0000313" key="13">
    <source>
        <dbReference type="EMBL" id="OWJ76967.1"/>
    </source>
</evidence>
<dbReference type="GO" id="GO:0000428">
    <property type="term" value="C:DNA-directed RNA polymerase complex"/>
    <property type="evidence" value="ECO:0007669"/>
    <property type="project" value="UniProtKB-KW"/>
</dbReference>
<keyword evidence="14" id="KW-1185">Reference proteome</keyword>
<comment type="caution">
    <text evidence="13">The sequence shown here is derived from an EMBL/GenBank/DDBJ whole genome shotgun (WGS) entry which is preliminary data.</text>
</comment>
<evidence type="ECO:0000256" key="2">
    <source>
        <dbReference type="ARBA" id="ARBA00022478"/>
    </source>
</evidence>
<dbReference type="PANTHER" id="PTHR32248:SF4">
    <property type="entry name" value="RNA POLYMERASE SIGMA-54 FACTOR"/>
    <property type="match status" value="1"/>
</dbReference>
<evidence type="ECO:0000259" key="12">
    <source>
        <dbReference type="Pfam" id="PF04963"/>
    </source>
</evidence>
<dbReference type="AlphaFoldDB" id="A0A212AA19"/>
<dbReference type="InterPro" id="IPR000394">
    <property type="entry name" value="RNA_pol_sigma_54"/>
</dbReference>
<sequence>MAVTPRLGLKHQQRLALTPALRQSIGLLALPALGLMETLAAEAAENPFLRFRARRQESGGALYDLALGTVAAVRPLTEELTAQISMKALPPTLSRAALTLAAHVGPDGYLEGEARALLAAAGQSADLAEAAVTVLKTCEPTGVGSRSFAEFLAARLEEDGIDQPTAHRIAALVATPAGRLRQRRALPSLPDLPPPLLKRIRALLRRLPNAPVGEASPAPSGPALPDLRIVRQNDGSLLVERARSFTLSLDARLVQALRGGESVEARLAQARALIAAVEWRQATLLRIGKAILARQADFFHSGPDALRPLTRTTLAEELALHPSTLGRAITAKSLIFGGRLLPLSMFFSSALPATEGAESTSVSSAAVRQHLLRLIAAEPPQTPLSDAMLCDLLRGRGVDISRRTVAKYRESMRIPSSAQRRRSVRLTRMEESDGDRGNDHGEMNRRGARGFPSGA</sequence>
<dbReference type="Pfam" id="PF00309">
    <property type="entry name" value="Sigma54_AID"/>
    <property type="match status" value="1"/>
</dbReference>
<dbReference type="PROSITE" id="PS00718">
    <property type="entry name" value="SIGMA54_2"/>
    <property type="match status" value="1"/>
</dbReference>
<dbReference type="InterPro" id="IPR007046">
    <property type="entry name" value="RNA_pol_sigma_54_core-bd"/>
</dbReference>
<evidence type="ECO:0000256" key="9">
    <source>
        <dbReference type="PIRNR" id="PIRNR000774"/>
    </source>
</evidence>
<evidence type="ECO:0000256" key="7">
    <source>
        <dbReference type="ARBA" id="ARBA00023125"/>
    </source>
</evidence>
<keyword evidence="3 9" id="KW-0808">Transferase</keyword>
<dbReference type="PRINTS" id="PR00045">
    <property type="entry name" value="SIGMA54FCT"/>
</dbReference>
<dbReference type="PIRSF" id="PIRSF000774">
    <property type="entry name" value="RpoN"/>
    <property type="match status" value="1"/>
</dbReference>
<feature type="compositionally biased region" description="Basic and acidic residues" evidence="10">
    <location>
        <begin position="427"/>
        <end position="445"/>
    </location>
</feature>
<dbReference type="InterPro" id="IPR038709">
    <property type="entry name" value="RpoN_core-bd_sf"/>
</dbReference>
<dbReference type="GO" id="GO:0001216">
    <property type="term" value="F:DNA-binding transcription activator activity"/>
    <property type="evidence" value="ECO:0007669"/>
    <property type="project" value="InterPro"/>
</dbReference>
<feature type="domain" description="RNA polymerase sigma factor 54 DNA-binding" evidence="11">
    <location>
        <begin position="264"/>
        <end position="422"/>
    </location>
</feature>
<comment type="function">
    <text evidence="9">Sigma factors are initiation factors that promote the attachment of RNA polymerase to specific initiation sites and are then released.</text>
</comment>
<gene>
    <name evidence="13" type="ORF">CDV49_12470</name>
</gene>
<dbReference type="Proteomes" id="UP000196878">
    <property type="component" value="Unassembled WGS sequence"/>
</dbReference>
<feature type="region of interest" description="Disordered" evidence="10">
    <location>
        <begin position="410"/>
        <end position="455"/>
    </location>
</feature>
<evidence type="ECO:0000256" key="6">
    <source>
        <dbReference type="ARBA" id="ARBA00023082"/>
    </source>
</evidence>
<evidence type="ECO:0000256" key="4">
    <source>
        <dbReference type="ARBA" id="ARBA00022695"/>
    </source>
</evidence>
<keyword evidence="2 9" id="KW-0240">DNA-directed RNA polymerase</keyword>
<dbReference type="GO" id="GO:0016779">
    <property type="term" value="F:nucleotidyltransferase activity"/>
    <property type="evidence" value="ECO:0007669"/>
    <property type="project" value="UniProtKB-KW"/>
</dbReference>
<dbReference type="Pfam" id="PF04963">
    <property type="entry name" value="Sigma54_CBD"/>
    <property type="match status" value="1"/>
</dbReference>
<evidence type="ECO:0000256" key="10">
    <source>
        <dbReference type="SAM" id="MobiDB-lite"/>
    </source>
</evidence>
<keyword evidence="8 9" id="KW-0804">Transcription</keyword>
<dbReference type="GO" id="GO:0003677">
    <property type="term" value="F:DNA binding"/>
    <property type="evidence" value="ECO:0007669"/>
    <property type="project" value="UniProtKB-KW"/>
</dbReference>
<evidence type="ECO:0000256" key="3">
    <source>
        <dbReference type="ARBA" id="ARBA00022679"/>
    </source>
</evidence>
<dbReference type="PROSITE" id="PS50044">
    <property type="entry name" value="SIGMA54_3"/>
    <property type="match status" value="1"/>
</dbReference>
<keyword evidence="6 9" id="KW-0731">Sigma factor</keyword>
<keyword evidence="4 9" id="KW-0548">Nucleotidyltransferase</keyword>
<evidence type="ECO:0000256" key="8">
    <source>
        <dbReference type="ARBA" id="ARBA00023163"/>
    </source>
</evidence>